<evidence type="ECO:0008006" key="4">
    <source>
        <dbReference type="Google" id="ProtNLM"/>
    </source>
</evidence>
<organism evidence="2 3">
    <name type="scientific">Paramecium sonneborni</name>
    <dbReference type="NCBI Taxonomy" id="65129"/>
    <lineage>
        <taxon>Eukaryota</taxon>
        <taxon>Sar</taxon>
        <taxon>Alveolata</taxon>
        <taxon>Ciliophora</taxon>
        <taxon>Intramacronucleata</taxon>
        <taxon>Oligohymenophorea</taxon>
        <taxon>Peniculida</taxon>
        <taxon>Parameciidae</taxon>
        <taxon>Paramecium</taxon>
    </lineage>
</organism>
<comment type="caution">
    <text evidence="2">The sequence shown here is derived from an EMBL/GenBank/DDBJ whole genome shotgun (WGS) entry which is preliminary data.</text>
</comment>
<proteinExistence type="predicted"/>
<name>A0A8S1L3X3_9CILI</name>
<sequence>MKNKIDLRASLHIFFFIFCLIIREYLKKLLQYKSQSQLIRLQGFSGEENSNDKQMLVFQLLCQYNLFIAFYIIKIQSAIQILMLSYKKLNKGNNNHNKIKYRFNHLIKKIKQEQNLS</sequence>
<evidence type="ECO:0000313" key="3">
    <source>
        <dbReference type="Proteomes" id="UP000692954"/>
    </source>
</evidence>
<keyword evidence="1" id="KW-0812">Transmembrane</keyword>
<dbReference type="Proteomes" id="UP000692954">
    <property type="component" value="Unassembled WGS sequence"/>
</dbReference>
<keyword evidence="1" id="KW-1133">Transmembrane helix</keyword>
<protein>
    <recommendedName>
        <fullName evidence="4">Transmembrane protein</fullName>
    </recommendedName>
</protein>
<evidence type="ECO:0000313" key="2">
    <source>
        <dbReference type="EMBL" id="CAD8062548.1"/>
    </source>
</evidence>
<dbReference type="EMBL" id="CAJJDN010000016">
    <property type="protein sequence ID" value="CAD8062548.1"/>
    <property type="molecule type" value="Genomic_DNA"/>
</dbReference>
<keyword evidence="3" id="KW-1185">Reference proteome</keyword>
<accession>A0A8S1L3X3</accession>
<feature type="transmembrane region" description="Helical" evidence="1">
    <location>
        <begin position="7"/>
        <end position="26"/>
    </location>
</feature>
<keyword evidence="1" id="KW-0472">Membrane</keyword>
<gene>
    <name evidence="2" type="ORF">PSON_ATCC_30995.1.T0160397</name>
</gene>
<reference evidence="2" key="1">
    <citation type="submission" date="2021-01" db="EMBL/GenBank/DDBJ databases">
        <authorList>
            <consortium name="Genoscope - CEA"/>
            <person name="William W."/>
        </authorList>
    </citation>
    <scope>NUCLEOTIDE SEQUENCE</scope>
</reference>
<dbReference type="AlphaFoldDB" id="A0A8S1L3X3"/>
<evidence type="ECO:0000256" key="1">
    <source>
        <dbReference type="SAM" id="Phobius"/>
    </source>
</evidence>